<comment type="caution">
    <text evidence="11">The sequence shown here is derived from an EMBL/GenBank/DDBJ whole genome shotgun (WGS) entry which is preliminary data.</text>
</comment>
<comment type="catalytic activity">
    <reaction evidence="7 8">
        <text>4 Fe(2+) + O2 + 4 H(+) = 4 Fe(3+) + 2 H2O</text>
        <dbReference type="Rhea" id="RHEA:11148"/>
        <dbReference type="ChEBI" id="CHEBI:15377"/>
        <dbReference type="ChEBI" id="CHEBI:15378"/>
        <dbReference type="ChEBI" id="CHEBI:15379"/>
        <dbReference type="ChEBI" id="CHEBI:29033"/>
        <dbReference type="ChEBI" id="CHEBI:29034"/>
        <dbReference type="EC" id="1.16.3.1"/>
    </reaction>
</comment>
<dbReference type="GO" id="GO:0008199">
    <property type="term" value="F:ferric iron binding"/>
    <property type="evidence" value="ECO:0007669"/>
    <property type="project" value="InterPro"/>
</dbReference>
<dbReference type="GO" id="GO:0006826">
    <property type="term" value="P:iron ion transport"/>
    <property type="evidence" value="ECO:0007669"/>
    <property type="project" value="InterPro"/>
</dbReference>
<keyword evidence="5 8" id="KW-0408">Iron</keyword>
<keyword evidence="4 8" id="KW-0560">Oxidoreductase</keyword>
<comment type="similarity">
    <text evidence="1 8">Belongs to the ferritin family.</text>
</comment>
<sequence>MLGGPKLLLLLAVLVLLVPLTDPRGSGNTRTKPKARSSLRARSRSKFGNCQKKIAGCGEFSLSDGAKKTKCKLNKRNCMFYCRFSCKDKMRKYPSSTKFQHKKDVYMCLDNEWQLPPRGYCIAESYPVQEVRQSSTYPERMNTLIKKLLTSGYSYLAMASFYRRADVALPGFVKLMTGLFEKDQNFAQDLISYLQQRGESLHLHDIERSTYYEDLVLHLGKRTGKLGLERALIETKSVNEYVLETINQASSHPADPHRRHFLEDGVLDYKVSTIKRLALLLHRLETFPDLEEYFIGEYSMDLELRE</sequence>
<dbReference type="Pfam" id="PF00210">
    <property type="entry name" value="Ferritin"/>
    <property type="match status" value="1"/>
</dbReference>
<dbReference type="EC" id="1.16.3.1" evidence="8"/>
<comment type="function">
    <text evidence="8">Stores iron in a soluble, non-toxic, readily available form. Important for iron homeostasis. Iron is taken up in the ferrous form and deposited as ferric hydroxides after oxidation.</text>
</comment>
<evidence type="ECO:0000256" key="6">
    <source>
        <dbReference type="ARBA" id="ARBA00025111"/>
    </source>
</evidence>
<accession>A0AAE1CVD7</accession>
<organism evidence="11 12">
    <name type="scientific">Elysia crispata</name>
    <name type="common">lettuce slug</name>
    <dbReference type="NCBI Taxonomy" id="231223"/>
    <lineage>
        <taxon>Eukaryota</taxon>
        <taxon>Metazoa</taxon>
        <taxon>Spiralia</taxon>
        <taxon>Lophotrochozoa</taxon>
        <taxon>Mollusca</taxon>
        <taxon>Gastropoda</taxon>
        <taxon>Heterobranchia</taxon>
        <taxon>Euthyneura</taxon>
        <taxon>Panpulmonata</taxon>
        <taxon>Sacoglossa</taxon>
        <taxon>Placobranchoidea</taxon>
        <taxon>Plakobranchidae</taxon>
        <taxon>Elysia</taxon>
    </lineage>
</organism>
<evidence type="ECO:0000256" key="9">
    <source>
        <dbReference type="SAM" id="SignalP"/>
    </source>
</evidence>
<protein>
    <recommendedName>
        <fullName evidence="8">Ferritin</fullName>
        <ecNumber evidence="8">1.16.3.1</ecNumber>
    </recommendedName>
</protein>
<evidence type="ECO:0000256" key="3">
    <source>
        <dbReference type="ARBA" id="ARBA00022723"/>
    </source>
</evidence>
<dbReference type="InterPro" id="IPR008331">
    <property type="entry name" value="Ferritin_DPS_dom"/>
</dbReference>
<keyword evidence="3 8" id="KW-0479">Metal-binding</keyword>
<dbReference type="Proteomes" id="UP001283361">
    <property type="component" value="Unassembled WGS sequence"/>
</dbReference>
<dbReference type="PANTHER" id="PTHR11431:SF75">
    <property type="entry name" value="FERRITIN"/>
    <property type="match status" value="1"/>
</dbReference>
<evidence type="ECO:0000256" key="4">
    <source>
        <dbReference type="ARBA" id="ARBA00023002"/>
    </source>
</evidence>
<feature type="domain" description="Ferritin-like diiron" evidence="10">
    <location>
        <begin position="131"/>
        <end position="288"/>
    </location>
</feature>
<dbReference type="SUPFAM" id="SSF47240">
    <property type="entry name" value="Ferritin-like"/>
    <property type="match status" value="1"/>
</dbReference>
<dbReference type="AlphaFoldDB" id="A0AAE1CVD7"/>
<evidence type="ECO:0000256" key="8">
    <source>
        <dbReference type="RuleBase" id="RU361145"/>
    </source>
</evidence>
<evidence type="ECO:0000256" key="5">
    <source>
        <dbReference type="ARBA" id="ARBA00023004"/>
    </source>
</evidence>
<dbReference type="GO" id="GO:0006879">
    <property type="term" value="P:intracellular iron ion homeostasis"/>
    <property type="evidence" value="ECO:0007669"/>
    <property type="project" value="UniProtKB-KW"/>
</dbReference>
<gene>
    <name evidence="11" type="ORF">RRG08_019661</name>
</gene>
<evidence type="ECO:0000256" key="2">
    <source>
        <dbReference type="ARBA" id="ARBA00022434"/>
    </source>
</evidence>
<feature type="chain" id="PRO_5042043997" description="Ferritin" evidence="9">
    <location>
        <begin position="24"/>
        <end position="306"/>
    </location>
</feature>
<evidence type="ECO:0000313" key="11">
    <source>
        <dbReference type="EMBL" id="KAK3738697.1"/>
    </source>
</evidence>
<comment type="function">
    <text evidence="6">Stores iron in a soluble, non-toxic, readily available form. Important for iron homeostasis. Has ferroxidase activity. Iron is taken up in the ferrous form and deposited as ferric hydroxides after oxidation.</text>
</comment>
<keyword evidence="2 8" id="KW-0409">Iron storage</keyword>
<dbReference type="PROSITE" id="PS50905">
    <property type="entry name" value="FERRITIN_LIKE"/>
    <property type="match status" value="1"/>
</dbReference>
<feature type="signal peptide" evidence="9">
    <location>
        <begin position="1"/>
        <end position="23"/>
    </location>
</feature>
<dbReference type="EMBL" id="JAWDGP010006577">
    <property type="protein sequence ID" value="KAK3738697.1"/>
    <property type="molecule type" value="Genomic_DNA"/>
</dbReference>
<name>A0AAE1CVD7_9GAST</name>
<dbReference type="InterPro" id="IPR012347">
    <property type="entry name" value="Ferritin-like"/>
</dbReference>
<evidence type="ECO:0000259" key="10">
    <source>
        <dbReference type="PROSITE" id="PS50905"/>
    </source>
</evidence>
<evidence type="ECO:0000313" key="12">
    <source>
        <dbReference type="Proteomes" id="UP001283361"/>
    </source>
</evidence>
<dbReference type="Gene3D" id="1.20.1260.10">
    <property type="match status" value="1"/>
</dbReference>
<reference evidence="11" key="1">
    <citation type="journal article" date="2023" name="G3 (Bethesda)">
        <title>A reference genome for the long-term kleptoplast-retaining sea slug Elysia crispata morphotype clarki.</title>
        <authorList>
            <person name="Eastman K.E."/>
            <person name="Pendleton A.L."/>
            <person name="Shaikh M.A."/>
            <person name="Suttiyut T."/>
            <person name="Ogas R."/>
            <person name="Tomko P."/>
            <person name="Gavelis G."/>
            <person name="Widhalm J.R."/>
            <person name="Wisecaver J.H."/>
        </authorList>
    </citation>
    <scope>NUCLEOTIDE SEQUENCE</scope>
    <source>
        <strain evidence="11">ECLA1</strain>
    </source>
</reference>
<keyword evidence="9" id="KW-0732">Signal</keyword>
<dbReference type="GO" id="GO:0004322">
    <property type="term" value="F:ferroxidase activity"/>
    <property type="evidence" value="ECO:0007669"/>
    <property type="project" value="UniProtKB-EC"/>
</dbReference>
<evidence type="ECO:0000256" key="7">
    <source>
        <dbReference type="ARBA" id="ARBA00047990"/>
    </source>
</evidence>
<dbReference type="GO" id="GO:0008198">
    <property type="term" value="F:ferrous iron binding"/>
    <property type="evidence" value="ECO:0007669"/>
    <property type="project" value="TreeGrafter"/>
</dbReference>
<dbReference type="PANTHER" id="PTHR11431">
    <property type="entry name" value="FERRITIN"/>
    <property type="match status" value="1"/>
</dbReference>
<keyword evidence="12" id="KW-1185">Reference proteome</keyword>
<dbReference type="InterPro" id="IPR001519">
    <property type="entry name" value="Ferritin"/>
</dbReference>
<evidence type="ECO:0000256" key="1">
    <source>
        <dbReference type="ARBA" id="ARBA00007513"/>
    </source>
</evidence>
<proteinExistence type="inferred from homology"/>
<dbReference type="GO" id="GO:0005737">
    <property type="term" value="C:cytoplasm"/>
    <property type="evidence" value="ECO:0007669"/>
    <property type="project" value="TreeGrafter"/>
</dbReference>
<dbReference type="InterPro" id="IPR009040">
    <property type="entry name" value="Ferritin-like_diiron"/>
</dbReference>
<dbReference type="InterPro" id="IPR009078">
    <property type="entry name" value="Ferritin-like_SF"/>
</dbReference>